<reference evidence="1 2" key="1">
    <citation type="submission" date="2021-01" db="EMBL/GenBank/DDBJ databases">
        <title>Whole genome shotgun sequence of Actinoplanes palleronii NBRC 14916.</title>
        <authorList>
            <person name="Komaki H."/>
            <person name="Tamura T."/>
        </authorList>
    </citation>
    <scope>NUCLEOTIDE SEQUENCE [LARGE SCALE GENOMIC DNA]</scope>
    <source>
        <strain evidence="1 2">NBRC 14916</strain>
    </source>
</reference>
<proteinExistence type="predicted"/>
<protein>
    <submittedName>
        <fullName evidence="1">Uncharacterized protein</fullName>
    </submittedName>
</protein>
<sequence length="50" mass="5434">MSVAAVLGDQGGCLRLFKQQNVARAGVFFERYGARSLVLARRAQPAAARR</sequence>
<evidence type="ECO:0000313" key="2">
    <source>
        <dbReference type="Proteomes" id="UP000624709"/>
    </source>
</evidence>
<dbReference type="Proteomes" id="UP000624709">
    <property type="component" value="Unassembled WGS sequence"/>
</dbReference>
<keyword evidence="2" id="KW-1185">Reference proteome</keyword>
<name>A0ABQ4BNV8_9ACTN</name>
<organism evidence="1 2">
    <name type="scientific">Actinoplanes palleronii</name>
    <dbReference type="NCBI Taxonomy" id="113570"/>
    <lineage>
        <taxon>Bacteria</taxon>
        <taxon>Bacillati</taxon>
        <taxon>Actinomycetota</taxon>
        <taxon>Actinomycetes</taxon>
        <taxon>Micromonosporales</taxon>
        <taxon>Micromonosporaceae</taxon>
        <taxon>Actinoplanes</taxon>
    </lineage>
</organism>
<gene>
    <name evidence="1" type="ORF">Apa02nite_084760</name>
</gene>
<comment type="caution">
    <text evidence="1">The sequence shown here is derived from an EMBL/GenBank/DDBJ whole genome shotgun (WGS) entry which is preliminary data.</text>
</comment>
<evidence type="ECO:0000313" key="1">
    <source>
        <dbReference type="EMBL" id="GIE72368.1"/>
    </source>
</evidence>
<accession>A0ABQ4BNV8</accession>
<dbReference type="EMBL" id="BOMS01000143">
    <property type="protein sequence ID" value="GIE72368.1"/>
    <property type="molecule type" value="Genomic_DNA"/>
</dbReference>